<organism evidence="8 9">
    <name type="scientific">Microbaculum marinum</name>
    <dbReference type="NCBI Taxonomy" id="1764581"/>
    <lineage>
        <taxon>Bacteria</taxon>
        <taxon>Pseudomonadati</taxon>
        <taxon>Pseudomonadota</taxon>
        <taxon>Alphaproteobacteria</taxon>
        <taxon>Hyphomicrobiales</taxon>
        <taxon>Tepidamorphaceae</taxon>
        <taxon>Microbaculum</taxon>
    </lineage>
</organism>
<dbReference type="SUPFAM" id="SSF58014">
    <property type="entry name" value="Coiled-coil domain of nucleotide exchange factor GrpE"/>
    <property type="match status" value="1"/>
</dbReference>
<comment type="subcellular location">
    <subcellularLocation>
        <location evidence="4">Cytoplasm</location>
    </subcellularLocation>
</comment>
<dbReference type="GO" id="GO:0042803">
    <property type="term" value="F:protein homodimerization activity"/>
    <property type="evidence" value="ECO:0007669"/>
    <property type="project" value="InterPro"/>
</dbReference>
<name>A0AAW9RTF1_9HYPH</name>
<dbReference type="GO" id="GO:0006457">
    <property type="term" value="P:protein folding"/>
    <property type="evidence" value="ECO:0007669"/>
    <property type="project" value="InterPro"/>
</dbReference>
<dbReference type="NCBIfam" id="NF010748">
    <property type="entry name" value="PRK14150.1"/>
    <property type="match status" value="1"/>
</dbReference>
<evidence type="ECO:0000256" key="5">
    <source>
        <dbReference type="RuleBase" id="RU000639"/>
    </source>
</evidence>
<dbReference type="AlphaFoldDB" id="A0AAW9RTF1"/>
<comment type="function">
    <text evidence="4 5">Participates actively in the response to hyperosmotic and heat shock by preventing the aggregation of stress-denatured proteins, in association with DnaK and GrpE. It is the nucleotide exchange factor for DnaK and may function as a thermosensor. Unfolded proteins bind initially to DnaJ; upon interaction with the DnaJ-bound protein, DnaK hydrolyzes its bound ATP, resulting in the formation of a stable complex. GrpE releases ADP from DnaK; ATP binding to DnaK triggers the release of the substrate protein, thus completing the reaction cycle. Several rounds of ATP-dependent interactions between DnaJ, DnaK and GrpE are required for fully efficient folding.</text>
</comment>
<dbReference type="GO" id="GO:0051082">
    <property type="term" value="F:unfolded protein binding"/>
    <property type="evidence" value="ECO:0007669"/>
    <property type="project" value="TreeGrafter"/>
</dbReference>
<evidence type="ECO:0000313" key="8">
    <source>
        <dbReference type="EMBL" id="MEJ8572694.1"/>
    </source>
</evidence>
<evidence type="ECO:0000256" key="2">
    <source>
        <dbReference type="ARBA" id="ARBA00023016"/>
    </source>
</evidence>
<dbReference type="Gene3D" id="3.90.20.20">
    <property type="match status" value="1"/>
</dbReference>
<comment type="similarity">
    <text evidence="1 4 6">Belongs to the GrpE family.</text>
</comment>
<dbReference type="GO" id="GO:0000774">
    <property type="term" value="F:adenyl-nucleotide exchange factor activity"/>
    <property type="evidence" value="ECO:0007669"/>
    <property type="project" value="InterPro"/>
</dbReference>
<gene>
    <name evidence="4 8" type="primary">grpE</name>
    <name evidence="8" type="ORF">V3328_14480</name>
</gene>
<dbReference type="PANTHER" id="PTHR21237:SF23">
    <property type="entry name" value="GRPE PROTEIN HOMOLOG, MITOCHONDRIAL"/>
    <property type="match status" value="1"/>
</dbReference>
<evidence type="ECO:0000256" key="7">
    <source>
        <dbReference type="SAM" id="MobiDB-lite"/>
    </source>
</evidence>
<sequence>MSDEMNKAANENSEPEGVDKPEQAPESTENQTAAADDPGVSGTDPNAELRAENADLRDRLLRAVAEMENFRKRAEREKKEAAQFAISQFARDLLGVSDNMRRALDTVGGEAREAADPVFASLLEGVEMTEREFLKTLEKHGVSRIDPQGQRFDPNYHQAMFEVPDESVPSGTVVQVVQAGYKIADRCLRPAMVGVSKGGPKQAARPDGEAARTDRTA</sequence>
<keyword evidence="3 4" id="KW-0143">Chaperone</keyword>
<dbReference type="GO" id="GO:0005737">
    <property type="term" value="C:cytoplasm"/>
    <property type="evidence" value="ECO:0007669"/>
    <property type="project" value="UniProtKB-SubCell"/>
</dbReference>
<keyword evidence="9" id="KW-1185">Reference proteome</keyword>
<dbReference type="HAMAP" id="MF_01151">
    <property type="entry name" value="GrpE"/>
    <property type="match status" value="1"/>
</dbReference>
<keyword evidence="2 4" id="KW-0346">Stress response</keyword>
<dbReference type="InterPro" id="IPR009012">
    <property type="entry name" value="GrpE_head"/>
</dbReference>
<dbReference type="Proteomes" id="UP001378188">
    <property type="component" value="Unassembled WGS sequence"/>
</dbReference>
<dbReference type="SUPFAM" id="SSF51064">
    <property type="entry name" value="Head domain of nucleotide exchange factor GrpE"/>
    <property type="match status" value="1"/>
</dbReference>
<evidence type="ECO:0000256" key="6">
    <source>
        <dbReference type="RuleBase" id="RU004478"/>
    </source>
</evidence>
<comment type="caution">
    <text evidence="8">The sequence shown here is derived from an EMBL/GenBank/DDBJ whole genome shotgun (WGS) entry which is preliminary data.</text>
</comment>
<comment type="subunit">
    <text evidence="4">Homodimer.</text>
</comment>
<dbReference type="FunFam" id="2.30.22.10:FF:000002">
    <property type="entry name" value="GrpE protein homolog"/>
    <property type="match status" value="1"/>
</dbReference>
<dbReference type="InterPro" id="IPR013805">
    <property type="entry name" value="GrpE_CC"/>
</dbReference>
<dbReference type="NCBIfam" id="NF010739">
    <property type="entry name" value="PRK14141.1"/>
    <property type="match status" value="1"/>
</dbReference>
<dbReference type="PROSITE" id="PS01071">
    <property type="entry name" value="GRPE"/>
    <property type="match status" value="1"/>
</dbReference>
<proteinExistence type="inferred from homology"/>
<evidence type="ECO:0000256" key="3">
    <source>
        <dbReference type="ARBA" id="ARBA00023186"/>
    </source>
</evidence>
<feature type="region of interest" description="Disordered" evidence="7">
    <location>
        <begin position="194"/>
        <end position="217"/>
    </location>
</feature>
<dbReference type="PANTHER" id="PTHR21237">
    <property type="entry name" value="GRPE PROTEIN"/>
    <property type="match status" value="1"/>
</dbReference>
<dbReference type="GO" id="GO:0051087">
    <property type="term" value="F:protein-folding chaperone binding"/>
    <property type="evidence" value="ECO:0007669"/>
    <property type="project" value="InterPro"/>
</dbReference>
<dbReference type="InterPro" id="IPR000740">
    <property type="entry name" value="GrpE"/>
</dbReference>
<reference evidence="8 9" key="1">
    <citation type="submission" date="2024-02" db="EMBL/GenBank/DDBJ databases">
        <title>Genome analysis and characterization of Microbaculum marinisediminis sp. nov., isolated from marine sediment.</title>
        <authorList>
            <person name="Du Z.-J."/>
            <person name="Ye Y.-Q."/>
            <person name="Zhang Z.-R."/>
            <person name="Yuan S.-M."/>
            <person name="Zhang X.-Y."/>
        </authorList>
    </citation>
    <scope>NUCLEOTIDE SEQUENCE [LARGE SCALE GENOMIC DNA]</scope>
    <source>
        <strain evidence="8 9">SDUM1044001</strain>
    </source>
</reference>
<accession>A0AAW9RTF1</accession>
<evidence type="ECO:0000313" key="9">
    <source>
        <dbReference type="Proteomes" id="UP001378188"/>
    </source>
</evidence>
<feature type="compositionally biased region" description="Basic and acidic residues" evidence="7">
    <location>
        <begin position="204"/>
        <end position="217"/>
    </location>
</feature>
<keyword evidence="4" id="KW-0963">Cytoplasm</keyword>
<dbReference type="Pfam" id="PF01025">
    <property type="entry name" value="GrpE"/>
    <property type="match status" value="1"/>
</dbReference>
<protein>
    <recommendedName>
        <fullName evidence="4 5">Protein GrpE</fullName>
    </recommendedName>
    <alternativeName>
        <fullName evidence="4">HSP-70 cofactor</fullName>
    </alternativeName>
</protein>
<dbReference type="NCBIfam" id="NF010738">
    <property type="entry name" value="PRK14140.1"/>
    <property type="match status" value="1"/>
</dbReference>
<dbReference type="Gene3D" id="2.30.22.10">
    <property type="entry name" value="Head domain of nucleotide exchange factor GrpE"/>
    <property type="match status" value="1"/>
</dbReference>
<dbReference type="PRINTS" id="PR00773">
    <property type="entry name" value="GRPEPROTEIN"/>
</dbReference>
<dbReference type="EMBL" id="JAZHOF010000005">
    <property type="protein sequence ID" value="MEJ8572694.1"/>
    <property type="molecule type" value="Genomic_DNA"/>
</dbReference>
<evidence type="ECO:0000256" key="1">
    <source>
        <dbReference type="ARBA" id="ARBA00009054"/>
    </source>
</evidence>
<feature type="region of interest" description="Disordered" evidence="7">
    <location>
        <begin position="1"/>
        <end position="54"/>
    </location>
</feature>
<evidence type="ECO:0000256" key="4">
    <source>
        <dbReference type="HAMAP-Rule" id="MF_01151"/>
    </source>
</evidence>
<dbReference type="RefSeq" id="WP_340330383.1">
    <property type="nucleotide sequence ID" value="NZ_JAZHOF010000005.1"/>
</dbReference>
<dbReference type="CDD" id="cd00446">
    <property type="entry name" value="GrpE"/>
    <property type="match status" value="1"/>
</dbReference>